<dbReference type="Gene3D" id="2.130.10.10">
    <property type="entry name" value="YVTN repeat-like/Quinoprotein amine dehydrogenase"/>
    <property type="match status" value="1"/>
</dbReference>
<comment type="caution">
    <text evidence="1">The sequence shown here is derived from an EMBL/GenBank/DDBJ whole genome shotgun (WGS) entry which is preliminary data.</text>
</comment>
<proteinExistence type="predicted"/>
<sequence length="161" mass="16759">MALGPQPATGFTQVSLPANFGISGPYNPNARGNGIVGTPDGRFLILVHTGEGKLYRIDTSTFEAVLIALSGGDGTEAGTGDGLLLDGQTLYVVKNQHNKVAVINMSSDYLSGVITRYITEPFASNPATKVPATIAEFGNSLYAVTGGFAPPAPDFVVRMPK</sequence>
<dbReference type="AlphaFoldDB" id="A0A1F6CSP5"/>
<dbReference type="EMBL" id="MFKF01000153">
    <property type="protein sequence ID" value="OGG52208.1"/>
    <property type="molecule type" value="Genomic_DNA"/>
</dbReference>
<dbReference type="SUPFAM" id="SSF63825">
    <property type="entry name" value="YWTD domain"/>
    <property type="match status" value="1"/>
</dbReference>
<evidence type="ECO:0000313" key="2">
    <source>
        <dbReference type="Proteomes" id="UP000178606"/>
    </source>
</evidence>
<accession>A0A1F6CSP5</accession>
<evidence type="ECO:0008006" key="3">
    <source>
        <dbReference type="Google" id="ProtNLM"/>
    </source>
</evidence>
<evidence type="ECO:0000313" key="1">
    <source>
        <dbReference type="EMBL" id="OGG52208.1"/>
    </source>
</evidence>
<gene>
    <name evidence="1" type="ORF">A3F84_03865</name>
</gene>
<reference evidence="1 2" key="1">
    <citation type="journal article" date="2016" name="Nat. Commun.">
        <title>Thousands of microbial genomes shed light on interconnected biogeochemical processes in an aquifer system.</title>
        <authorList>
            <person name="Anantharaman K."/>
            <person name="Brown C.T."/>
            <person name="Hug L.A."/>
            <person name="Sharon I."/>
            <person name="Castelle C.J."/>
            <person name="Probst A.J."/>
            <person name="Thomas B.C."/>
            <person name="Singh A."/>
            <person name="Wilkins M.J."/>
            <person name="Karaoz U."/>
            <person name="Brodie E.L."/>
            <person name="Williams K.H."/>
            <person name="Hubbard S.S."/>
            <person name="Banfield J.F."/>
        </authorList>
    </citation>
    <scope>NUCLEOTIDE SEQUENCE [LARGE SCALE GENOMIC DNA]</scope>
    <source>
        <strain evidence="2">RIFCSPLOWO2_12_FULL_64_10</strain>
    </source>
</reference>
<dbReference type="Proteomes" id="UP000178606">
    <property type="component" value="Unassembled WGS sequence"/>
</dbReference>
<organism evidence="1 2">
    <name type="scientific">Handelsmanbacteria sp. (strain RIFCSPLOWO2_12_FULL_64_10)</name>
    <dbReference type="NCBI Taxonomy" id="1817868"/>
    <lineage>
        <taxon>Bacteria</taxon>
        <taxon>Candidatus Handelsmaniibacteriota</taxon>
    </lineage>
</organism>
<dbReference type="InterPro" id="IPR015943">
    <property type="entry name" value="WD40/YVTN_repeat-like_dom_sf"/>
</dbReference>
<name>A0A1F6CSP5_HANXR</name>
<protein>
    <recommendedName>
        <fullName evidence="3">Superoxide dismutase</fullName>
    </recommendedName>
</protein>